<keyword evidence="11" id="KW-1185">Reference proteome</keyword>
<dbReference type="Gene3D" id="3.40.50.300">
    <property type="entry name" value="P-loop containing nucleotide triphosphate hydrolases"/>
    <property type="match status" value="1"/>
</dbReference>
<dbReference type="Proteomes" id="UP001597046">
    <property type="component" value="Unassembled WGS sequence"/>
</dbReference>
<evidence type="ECO:0000313" key="10">
    <source>
        <dbReference type="EMBL" id="MFD1054557.1"/>
    </source>
</evidence>
<dbReference type="SMART" id="SM00382">
    <property type="entry name" value="AAA"/>
    <property type="match status" value="1"/>
</dbReference>
<evidence type="ECO:0000256" key="1">
    <source>
        <dbReference type="ARBA" id="ARBA00004651"/>
    </source>
</evidence>
<dbReference type="InterPro" id="IPR039421">
    <property type="entry name" value="Type_1_exporter"/>
</dbReference>
<keyword evidence="6 7" id="KW-0472">Membrane</keyword>
<keyword evidence="4 10" id="KW-0067">ATP-binding</keyword>
<comment type="caution">
    <text evidence="10">The sequence shown here is derived from an EMBL/GenBank/DDBJ whole genome shotgun (WGS) entry which is preliminary data.</text>
</comment>
<feature type="transmembrane region" description="Helical" evidence="7">
    <location>
        <begin position="115"/>
        <end position="138"/>
    </location>
</feature>
<dbReference type="InterPro" id="IPR003593">
    <property type="entry name" value="AAA+_ATPase"/>
</dbReference>
<evidence type="ECO:0000256" key="2">
    <source>
        <dbReference type="ARBA" id="ARBA00022692"/>
    </source>
</evidence>
<keyword evidence="2 7" id="KW-0812">Transmembrane</keyword>
<evidence type="ECO:0000313" key="11">
    <source>
        <dbReference type="Proteomes" id="UP001597046"/>
    </source>
</evidence>
<proteinExistence type="predicted"/>
<dbReference type="Pfam" id="PF00005">
    <property type="entry name" value="ABC_tran"/>
    <property type="match status" value="1"/>
</dbReference>
<dbReference type="PANTHER" id="PTHR43394">
    <property type="entry name" value="ATP-DEPENDENT PERMEASE MDL1, MITOCHONDRIAL"/>
    <property type="match status" value="1"/>
</dbReference>
<dbReference type="GO" id="GO:0005524">
    <property type="term" value="F:ATP binding"/>
    <property type="evidence" value="ECO:0007669"/>
    <property type="project" value="UniProtKB-KW"/>
</dbReference>
<dbReference type="SUPFAM" id="SSF90123">
    <property type="entry name" value="ABC transporter transmembrane region"/>
    <property type="match status" value="1"/>
</dbReference>
<evidence type="ECO:0000256" key="6">
    <source>
        <dbReference type="ARBA" id="ARBA00023136"/>
    </source>
</evidence>
<dbReference type="Pfam" id="PF00664">
    <property type="entry name" value="ABC_membrane"/>
    <property type="match status" value="1"/>
</dbReference>
<evidence type="ECO:0000256" key="5">
    <source>
        <dbReference type="ARBA" id="ARBA00022989"/>
    </source>
</evidence>
<dbReference type="InterPro" id="IPR003439">
    <property type="entry name" value="ABC_transporter-like_ATP-bd"/>
</dbReference>
<evidence type="ECO:0000259" key="8">
    <source>
        <dbReference type="PROSITE" id="PS50893"/>
    </source>
</evidence>
<evidence type="ECO:0000256" key="7">
    <source>
        <dbReference type="SAM" id="Phobius"/>
    </source>
</evidence>
<feature type="transmembrane region" description="Helical" evidence="7">
    <location>
        <begin position="158"/>
        <end position="182"/>
    </location>
</feature>
<accession>A0ABW3MV27</accession>
<feature type="domain" description="ABC transporter" evidence="8">
    <location>
        <begin position="437"/>
        <end position="671"/>
    </location>
</feature>
<dbReference type="Gene3D" id="1.20.1560.10">
    <property type="entry name" value="ABC transporter type 1, transmembrane domain"/>
    <property type="match status" value="1"/>
</dbReference>
<dbReference type="RefSeq" id="WP_386052460.1">
    <property type="nucleotide sequence ID" value="NZ_JBHTKH010000005.1"/>
</dbReference>
<dbReference type="PROSITE" id="PS50893">
    <property type="entry name" value="ABC_TRANSPORTER_2"/>
    <property type="match status" value="1"/>
</dbReference>
<comment type="subcellular location">
    <subcellularLocation>
        <location evidence="1">Cell membrane</location>
        <topology evidence="1">Multi-pass membrane protein</topology>
    </subcellularLocation>
</comment>
<dbReference type="InterPro" id="IPR027417">
    <property type="entry name" value="P-loop_NTPase"/>
</dbReference>
<evidence type="ECO:0000256" key="3">
    <source>
        <dbReference type="ARBA" id="ARBA00022741"/>
    </source>
</evidence>
<keyword evidence="3" id="KW-0547">Nucleotide-binding</keyword>
<gene>
    <name evidence="10" type="ORF">ACFQ2V_09600</name>
</gene>
<feature type="domain" description="ABC transmembrane type-1" evidence="9">
    <location>
        <begin position="118"/>
        <end position="406"/>
    </location>
</feature>
<feature type="transmembrane region" description="Helical" evidence="7">
    <location>
        <begin position="238"/>
        <end position="258"/>
    </location>
</feature>
<dbReference type="InterPro" id="IPR011527">
    <property type="entry name" value="ABC1_TM_dom"/>
</dbReference>
<protein>
    <submittedName>
        <fullName evidence="10">ABC transporter ATP-binding protein</fullName>
    </submittedName>
</protein>
<evidence type="ECO:0000259" key="9">
    <source>
        <dbReference type="PROSITE" id="PS50929"/>
    </source>
</evidence>
<feature type="transmembrane region" description="Helical" evidence="7">
    <location>
        <begin position="347"/>
        <end position="372"/>
    </location>
</feature>
<keyword evidence="5 7" id="KW-1133">Transmembrane helix</keyword>
<name>A0ABW3MV27_9MICO</name>
<dbReference type="PROSITE" id="PS50929">
    <property type="entry name" value="ABC_TM1F"/>
    <property type="match status" value="1"/>
</dbReference>
<organism evidence="10 11">
    <name type="scientific">Terrabacter terrigena</name>
    <dbReference type="NCBI Taxonomy" id="574718"/>
    <lineage>
        <taxon>Bacteria</taxon>
        <taxon>Bacillati</taxon>
        <taxon>Actinomycetota</taxon>
        <taxon>Actinomycetes</taxon>
        <taxon>Micrococcales</taxon>
        <taxon>Intrasporangiaceae</taxon>
        <taxon>Terrabacter</taxon>
    </lineage>
</organism>
<sequence length="674" mass="71872">MSRPDGTATSTYAASPDAALTHVSLLPPELAAESARTWEGPVHVPAVPDELRPPASDESVGVGERLSALRRRHLLRERRAQEFVADTMNARKGLPIADSRSVVRFIGRLLGQERFLVVAVVVANALAATAGLLVPRLLGELVDSTVTDVQAGRVDSALAGANTAAVVVAGLVVVQGLFTLAAKTSSAVLGQSVLAAAREYVVRAILRLPLSRVESASSGDLVTRVTRDVGTMSESVRWALPESIVATITVVLTLVAMVSNSVVLSLPSIILMSLALIQVRRYLRRAPKGYLTESGTYSRINTTLTETVEGARTVEALGLAGHRLRRGDDDIEVSGQAERYTMTLRNLLFAVMDVAFSLPRVLVLFFGALGYAQGWATLGQITTAVLYTEALWGPFDMLVHTVDRVQVGVASTTRLLGIATVPPDREAGDEQPSGPELVGSDLRYAYRADHDVLHGIDLSLSTGERLAIVGPSGSGKSTLGRLLSGIHGPRTGSVTVGGVELTSLRLDQLRTEVALVTQEHHLFIGSVRDNVVLAREGSTDDQVREALRAVDALGWVERLPEGLDTKLGSGHQALTPGQAQQVALARLILADPHTIVLDEATSLIDPRTARHLEGSMNALLTGRTVVAIAHRLHTAHDADRIAVVIDGRVAELGSHDELVARDGEYAALWRAWTS</sequence>
<dbReference type="CDD" id="cd07346">
    <property type="entry name" value="ABC_6TM_exporters"/>
    <property type="match status" value="1"/>
</dbReference>
<dbReference type="PANTHER" id="PTHR43394:SF1">
    <property type="entry name" value="ATP-BINDING CASSETTE SUB-FAMILY B MEMBER 10, MITOCHONDRIAL"/>
    <property type="match status" value="1"/>
</dbReference>
<reference evidence="11" key="1">
    <citation type="journal article" date="2019" name="Int. J. Syst. Evol. Microbiol.">
        <title>The Global Catalogue of Microorganisms (GCM) 10K type strain sequencing project: providing services to taxonomists for standard genome sequencing and annotation.</title>
        <authorList>
            <consortium name="The Broad Institute Genomics Platform"/>
            <consortium name="The Broad Institute Genome Sequencing Center for Infectious Disease"/>
            <person name="Wu L."/>
            <person name="Ma J."/>
        </authorList>
    </citation>
    <scope>NUCLEOTIDE SEQUENCE [LARGE SCALE GENOMIC DNA]</scope>
    <source>
        <strain evidence="11">CCUG 57508</strain>
    </source>
</reference>
<dbReference type="InterPro" id="IPR036640">
    <property type="entry name" value="ABC1_TM_sf"/>
</dbReference>
<feature type="transmembrane region" description="Helical" evidence="7">
    <location>
        <begin position="264"/>
        <end position="283"/>
    </location>
</feature>
<evidence type="ECO:0000256" key="4">
    <source>
        <dbReference type="ARBA" id="ARBA00022840"/>
    </source>
</evidence>
<dbReference type="SUPFAM" id="SSF52540">
    <property type="entry name" value="P-loop containing nucleoside triphosphate hydrolases"/>
    <property type="match status" value="1"/>
</dbReference>
<dbReference type="EMBL" id="JBHTKH010000005">
    <property type="protein sequence ID" value="MFD1054557.1"/>
    <property type="molecule type" value="Genomic_DNA"/>
</dbReference>